<feature type="binding site" evidence="10">
    <location>
        <position position="137"/>
    </location>
    <ligand>
        <name>FAD</name>
        <dbReference type="ChEBI" id="CHEBI:57692"/>
    </ligand>
</feature>
<evidence type="ECO:0000256" key="5">
    <source>
        <dbReference type="ARBA" id="ARBA00022827"/>
    </source>
</evidence>
<evidence type="ECO:0000259" key="11">
    <source>
        <dbReference type="Pfam" id="PF01619"/>
    </source>
</evidence>
<dbReference type="SUPFAM" id="SSF51730">
    <property type="entry name" value="FAD-linked oxidoreductase"/>
    <property type="match status" value="1"/>
</dbReference>
<sequence length="310" mass="33297">MVLRNALLAASGSGRLRAAVERSAAARSMVRRFIAGEEADDAVRTVGELAGQGLLATVDRLGEDVGHPAAAEEAVRGYLGLLERLDDAGLTGAAEVSVKPSAVGLALGPEGGALARAGLDRICAAAAEVGTTVTLDMEDEAAVEPTLGLLRALRERHPSLGVAVQSYLRRTEDDVRALAAQRVRVRLVKGAYAPDPERAHTARRDVDAAYVRCLRTLMAGEAYPMVATHDPRLIGIARALAARYGRDRKGYELQMIYGARPDEQLRLAAAGERMRVYVPYGRDWYGYLLRRLAERPANVGFAARSLATRD</sequence>
<accession>A0A7W8QNQ7</accession>
<comment type="cofactor">
    <cofactor evidence="10">
        <name>FAD</name>
        <dbReference type="ChEBI" id="CHEBI:57692"/>
    </cofactor>
    <text evidence="10">Binds 1 FAD per subunit.</text>
</comment>
<reference evidence="12 13" key="1">
    <citation type="submission" date="2020-08" db="EMBL/GenBank/DDBJ databases">
        <title>Sequencing the genomes of 1000 actinobacteria strains.</title>
        <authorList>
            <person name="Klenk H.-P."/>
        </authorList>
    </citation>
    <scope>NUCLEOTIDE SEQUENCE [LARGE SCALE GENOMIC DNA]</scope>
    <source>
        <strain evidence="12 13">DSM 44551</strain>
    </source>
</reference>
<feature type="binding site" evidence="10">
    <location>
        <position position="165"/>
    </location>
    <ligand>
        <name>FAD</name>
        <dbReference type="ChEBI" id="CHEBI:57692"/>
    </ligand>
</feature>
<protein>
    <recommendedName>
        <fullName evidence="2">proline dehydrogenase</fullName>
        <ecNumber evidence="2">1.5.5.2</ecNumber>
    </recommendedName>
</protein>
<dbReference type="GO" id="GO:0010133">
    <property type="term" value="P:L-proline catabolic process to L-glutamate"/>
    <property type="evidence" value="ECO:0007669"/>
    <property type="project" value="UniProtKB-UniPathway"/>
</dbReference>
<comment type="pathway">
    <text evidence="1">Amino-acid degradation; L-proline degradation into L-glutamate; L-glutamate from L-proline: step 1/2.</text>
</comment>
<keyword evidence="4 10" id="KW-0547">Nucleotide-binding</keyword>
<evidence type="ECO:0000256" key="8">
    <source>
        <dbReference type="ARBA" id="ARBA00048779"/>
    </source>
</evidence>
<dbReference type="GO" id="GO:0000166">
    <property type="term" value="F:nucleotide binding"/>
    <property type="evidence" value="ECO:0007669"/>
    <property type="project" value="UniProtKB-KW"/>
</dbReference>
<dbReference type="InterPro" id="IPR002872">
    <property type="entry name" value="Proline_DH_dom"/>
</dbReference>
<dbReference type="EMBL" id="JACHDB010000001">
    <property type="protein sequence ID" value="MBB5433140.1"/>
    <property type="molecule type" value="Genomic_DNA"/>
</dbReference>
<feature type="binding site" evidence="9">
    <location>
        <position position="290"/>
    </location>
    <ligand>
        <name>substrate</name>
    </ligand>
</feature>
<dbReference type="EC" id="1.5.5.2" evidence="2"/>
<dbReference type="InterPro" id="IPR029041">
    <property type="entry name" value="FAD-linked_oxidoreductase-like"/>
</dbReference>
<feature type="binding site" evidence="10">
    <location>
        <begin position="189"/>
        <end position="191"/>
    </location>
    <ligand>
        <name>FAD</name>
        <dbReference type="ChEBI" id="CHEBI:57692"/>
    </ligand>
</feature>
<evidence type="ECO:0000256" key="3">
    <source>
        <dbReference type="ARBA" id="ARBA00022630"/>
    </source>
</evidence>
<evidence type="ECO:0000256" key="10">
    <source>
        <dbReference type="PIRSR" id="PIRSR000196-2"/>
    </source>
</evidence>
<evidence type="ECO:0000256" key="7">
    <source>
        <dbReference type="ARBA" id="ARBA00023062"/>
    </source>
</evidence>
<feature type="binding site" evidence="10">
    <location>
        <begin position="228"/>
        <end position="229"/>
    </location>
    <ligand>
        <name>FAD</name>
        <dbReference type="ChEBI" id="CHEBI:57692"/>
    </ligand>
</feature>
<dbReference type="UniPathway" id="UPA00261">
    <property type="reaction ID" value="UER00373"/>
</dbReference>
<keyword evidence="3" id="KW-0285">Flavoprotein</keyword>
<comment type="catalytic activity">
    <reaction evidence="8">
        <text>L-proline + a quinone = (S)-1-pyrroline-5-carboxylate + a quinol + H(+)</text>
        <dbReference type="Rhea" id="RHEA:23784"/>
        <dbReference type="ChEBI" id="CHEBI:15378"/>
        <dbReference type="ChEBI" id="CHEBI:17388"/>
        <dbReference type="ChEBI" id="CHEBI:24646"/>
        <dbReference type="ChEBI" id="CHEBI:60039"/>
        <dbReference type="ChEBI" id="CHEBI:132124"/>
        <dbReference type="EC" id="1.5.5.2"/>
    </reaction>
</comment>
<gene>
    <name evidence="12" type="ORF">HDA36_003224</name>
</gene>
<dbReference type="Pfam" id="PF01619">
    <property type="entry name" value="Pro_dh"/>
    <property type="match status" value="1"/>
</dbReference>
<evidence type="ECO:0000256" key="2">
    <source>
        <dbReference type="ARBA" id="ARBA00012695"/>
    </source>
</evidence>
<dbReference type="PIRSF" id="PIRSF000196">
    <property type="entry name" value="Pro_dehydrog"/>
    <property type="match status" value="1"/>
</dbReference>
<dbReference type="PANTHER" id="PTHR13914">
    <property type="entry name" value="PROLINE OXIDASE"/>
    <property type="match status" value="1"/>
</dbReference>
<dbReference type="AlphaFoldDB" id="A0A7W8QNQ7"/>
<evidence type="ECO:0000313" key="12">
    <source>
        <dbReference type="EMBL" id="MBB5433140.1"/>
    </source>
</evidence>
<evidence type="ECO:0000256" key="4">
    <source>
        <dbReference type="ARBA" id="ARBA00022741"/>
    </source>
</evidence>
<keyword evidence="13" id="KW-1185">Reference proteome</keyword>
<evidence type="ECO:0000256" key="1">
    <source>
        <dbReference type="ARBA" id="ARBA00004739"/>
    </source>
</evidence>
<keyword evidence="6 12" id="KW-0560">Oxidoreductase</keyword>
<dbReference type="InterPro" id="IPR015659">
    <property type="entry name" value="Proline_oxidase"/>
</dbReference>
<dbReference type="RefSeq" id="WP_184392626.1">
    <property type="nucleotide sequence ID" value="NZ_BAAAJD010000067.1"/>
</dbReference>
<keyword evidence="7" id="KW-0642">Proline metabolism</keyword>
<keyword evidence="5 10" id="KW-0274">FAD</keyword>
<feature type="binding site" evidence="9">
    <location>
        <position position="99"/>
    </location>
    <ligand>
        <name>substrate</name>
    </ligand>
</feature>
<dbReference type="InterPro" id="IPR008219">
    <property type="entry name" value="PRODH_bac_arc"/>
</dbReference>
<proteinExistence type="predicted"/>
<dbReference type="GO" id="GO:0004657">
    <property type="term" value="F:proline dehydrogenase activity"/>
    <property type="evidence" value="ECO:0007669"/>
    <property type="project" value="UniProtKB-EC"/>
</dbReference>
<evidence type="ECO:0000256" key="9">
    <source>
        <dbReference type="PIRSR" id="PIRSR000196-1"/>
    </source>
</evidence>
<dbReference type="Proteomes" id="UP000572635">
    <property type="component" value="Unassembled WGS sequence"/>
</dbReference>
<comment type="caution">
    <text evidence="12">The sequence shown here is derived from an EMBL/GenBank/DDBJ whole genome shotgun (WGS) entry which is preliminary data.</text>
</comment>
<dbReference type="PANTHER" id="PTHR13914:SF0">
    <property type="entry name" value="PROLINE DEHYDROGENASE 1, MITOCHONDRIAL"/>
    <property type="match status" value="1"/>
</dbReference>
<feature type="domain" description="Proline dehydrogenase" evidence="11">
    <location>
        <begin position="43"/>
        <end position="303"/>
    </location>
</feature>
<organism evidence="12 13">
    <name type="scientific">Nocardiopsis composta</name>
    <dbReference type="NCBI Taxonomy" id="157465"/>
    <lineage>
        <taxon>Bacteria</taxon>
        <taxon>Bacillati</taxon>
        <taxon>Actinomycetota</taxon>
        <taxon>Actinomycetes</taxon>
        <taxon>Streptosporangiales</taxon>
        <taxon>Nocardiopsidaceae</taxon>
        <taxon>Nocardiopsis</taxon>
    </lineage>
</organism>
<feature type="binding site" evidence="9">
    <location>
        <position position="291"/>
    </location>
    <ligand>
        <name>substrate</name>
    </ligand>
</feature>
<dbReference type="Gene3D" id="3.20.20.220">
    <property type="match status" value="1"/>
</dbReference>
<evidence type="ECO:0000256" key="6">
    <source>
        <dbReference type="ARBA" id="ARBA00023002"/>
    </source>
</evidence>
<evidence type="ECO:0000313" key="13">
    <source>
        <dbReference type="Proteomes" id="UP000572635"/>
    </source>
</evidence>
<name>A0A7W8QNQ7_9ACTN</name>